<dbReference type="KEGG" id="ccro:CMC5_021080"/>
<comment type="similarity">
    <text evidence="1">Belongs to the cytochrome P450 family.</text>
</comment>
<accession>A0A0K1EBA2</accession>
<reference evidence="2 3" key="1">
    <citation type="submission" date="2015-07" db="EMBL/GenBank/DDBJ databases">
        <title>Genome analysis of myxobacterium Chondromyces crocatus Cm c5 reveals a high potential for natural compound synthesis and the genetic basis for the loss of fruiting body formation.</title>
        <authorList>
            <person name="Zaburannyi N."/>
            <person name="Bunk B."/>
            <person name="Maier J."/>
            <person name="Overmann J."/>
            <person name="Mueller R."/>
        </authorList>
    </citation>
    <scope>NUCLEOTIDE SEQUENCE [LARGE SCALE GENOMIC DNA]</scope>
    <source>
        <strain evidence="2 3">Cm c5</strain>
    </source>
</reference>
<dbReference type="GO" id="GO:0005506">
    <property type="term" value="F:iron ion binding"/>
    <property type="evidence" value="ECO:0007669"/>
    <property type="project" value="InterPro"/>
</dbReference>
<protein>
    <recommendedName>
        <fullName evidence="4">Cytochrome P450</fullName>
    </recommendedName>
</protein>
<dbReference type="InterPro" id="IPR002397">
    <property type="entry name" value="Cyt_P450_B"/>
</dbReference>
<dbReference type="InterPro" id="IPR036396">
    <property type="entry name" value="Cyt_P450_sf"/>
</dbReference>
<keyword evidence="3" id="KW-1185">Reference proteome</keyword>
<gene>
    <name evidence="2" type="ORF">CMC5_021080</name>
</gene>
<dbReference type="PANTHER" id="PTHR46696">
    <property type="entry name" value="P450, PUTATIVE (EUROFUNG)-RELATED"/>
    <property type="match status" value="1"/>
</dbReference>
<dbReference type="EMBL" id="CP012159">
    <property type="protein sequence ID" value="AKT37967.1"/>
    <property type="molecule type" value="Genomic_DNA"/>
</dbReference>
<dbReference type="GO" id="GO:0004497">
    <property type="term" value="F:monooxygenase activity"/>
    <property type="evidence" value="ECO:0007669"/>
    <property type="project" value="InterPro"/>
</dbReference>
<dbReference type="RefSeq" id="WP_050430261.1">
    <property type="nucleotide sequence ID" value="NZ_CP012159.1"/>
</dbReference>
<proteinExistence type="inferred from homology"/>
<evidence type="ECO:0000313" key="3">
    <source>
        <dbReference type="Proteomes" id="UP000067626"/>
    </source>
</evidence>
<dbReference type="PANTHER" id="PTHR46696:SF1">
    <property type="entry name" value="CYTOCHROME P450 YJIB-RELATED"/>
    <property type="match status" value="1"/>
</dbReference>
<dbReference type="Proteomes" id="UP000067626">
    <property type="component" value="Chromosome"/>
</dbReference>
<dbReference type="AlphaFoldDB" id="A0A0K1EBA2"/>
<dbReference type="OrthoDB" id="4511384at2"/>
<organism evidence="2 3">
    <name type="scientific">Chondromyces crocatus</name>
    <dbReference type="NCBI Taxonomy" id="52"/>
    <lineage>
        <taxon>Bacteria</taxon>
        <taxon>Pseudomonadati</taxon>
        <taxon>Myxococcota</taxon>
        <taxon>Polyangia</taxon>
        <taxon>Polyangiales</taxon>
        <taxon>Polyangiaceae</taxon>
        <taxon>Chondromyces</taxon>
    </lineage>
</organism>
<sequence length="197" mass="22086">MPALMAPDARERAAEAICEATISLPTRRTCPLSPPPEFQVLRAEHPVARLAFPDGPPGWLVTRYEDVRACLADPRLSSKRTHLNAHLRESLISQEEMAVLRPPNLLDTDPPEHKRLRRPLAGQFGMRQVRALEPLIERLVDERLDAMEAASERRAELVLALALPVPLLVICRLLGIPYEDQAFFRRVSSVSVRSPPS</sequence>
<dbReference type="STRING" id="52.CMC5_021080"/>
<dbReference type="GO" id="GO:0016705">
    <property type="term" value="F:oxidoreductase activity, acting on paired donors, with incorporation or reduction of molecular oxygen"/>
    <property type="evidence" value="ECO:0007669"/>
    <property type="project" value="InterPro"/>
</dbReference>
<name>A0A0K1EBA2_CHOCO</name>
<dbReference type="SUPFAM" id="SSF48264">
    <property type="entry name" value="Cytochrome P450"/>
    <property type="match status" value="1"/>
</dbReference>
<evidence type="ECO:0000256" key="1">
    <source>
        <dbReference type="ARBA" id="ARBA00010617"/>
    </source>
</evidence>
<dbReference type="GO" id="GO:0020037">
    <property type="term" value="F:heme binding"/>
    <property type="evidence" value="ECO:0007669"/>
    <property type="project" value="InterPro"/>
</dbReference>
<evidence type="ECO:0008006" key="4">
    <source>
        <dbReference type="Google" id="ProtNLM"/>
    </source>
</evidence>
<dbReference type="Gene3D" id="1.10.630.10">
    <property type="entry name" value="Cytochrome P450"/>
    <property type="match status" value="1"/>
</dbReference>
<evidence type="ECO:0000313" key="2">
    <source>
        <dbReference type="EMBL" id="AKT37967.1"/>
    </source>
</evidence>
<dbReference type="PRINTS" id="PR00359">
    <property type="entry name" value="BP450"/>
</dbReference>